<gene>
    <name evidence="3" type="ORF">P3X46_008162</name>
</gene>
<comment type="caution">
    <text evidence="3">The sequence shown here is derived from an EMBL/GenBank/DDBJ whole genome shotgun (WGS) entry which is preliminary data.</text>
</comment>
<evidence type="ECO:0000256" key="2">
    <source>
        <dbReference type="SAM" id="Phobius"/>
    </source>
</evidence>
<keyword evidence="4" id="KW-1185">Reference proteome</keyword>
<feature type="transmembrane region" description="Helical" evidence="2">
    <location>
        <begin position="114"/>
        <end position="135"/>
    </location>
</feature>
<keyword evidence="2" id="KW-0812">Transmembrane</keyword>
<dbReference type="Proteomes" id="UP001174677">
    <property type="component" value="Chromosome 5"/>
</dbReference>
<feature type="transmembrane region" description="Helical" evidence="2">
    <location>
        <begin position="178"/>
        <end position="199"/>
    </location>
</feature>
<dbReference type="Pfam" id="PF01554">
    <property type="entry name" value="MatE"/>
    <property type="match status" value="1"/>
</dbReference>
<feature type="transmembrane region" description="Helical" evidence="2">
    <location>
        <begin position="65"/>
        <end position="93"/>
    </location>
</feature>
<evidence type="ECO:0000313" key="4">
    <source>
        <dbReference type="Proteomes" id="UP001174677"/>
    </source>
</evidence>
<sequence length="350" mass="39004">MERETKEKLLAGKPEVEEMKFKDKLWIETKKMWIVAGPAIFTRFSTFGINVIGEAFIGHMGFTELAVYSLVFTVLLRFANGMLLGMASALETLCGQSYGAKQYQMLRIYLQRSWIVLVMCSICLLPLFIFTTHILQALGQEESIVEVAGNISLWLIPVFFSCIPSFTCQMFLQAKSKYMIIAYLAAFSLSIHILLSWLFTVKYEFGIPGATASTILPYWIPNMGQLAFVTCGGCGETWKGFLFLTFKDLFPVIRLSLSSGAMVCLELWYNTVLVLLTGNMKNAEVCIDALAICLNINGWEMMTSLGFLAAVRGKLAYIFTGNPKVADVVADLSPLLAFSLLERYTTIALG</sequence>
<protein>
    <recommendedName>
        <fullName evidence="5">Protein DETOXIFICATION</fullName>
    </recommendedName>
</protein>
<comment type="similarity">
    <text evidence="1">Belongs to the multi antimicrobial extrusion (MATE) (TC 2.A.66.1) family.</text>
</comment>
<accession>A0ABQ9MI69</accession>
<proteinExistence type="inferred from homology"/>
<keyword evidence="2" id="KW-0472">Membrane</keyword>
<evidence type="ECO:0008006" key="5">
    <source>
        <dbReference type="Google" id="ProtNLM"/>
    </source>
</evidence>
<evidence type="ECO:0000313" key="3">
    <source>
        <dbReference type="EMBL" id="KAJ9179846.1"/>
    </source>
</evidence>
<name>A0ABQ9MI69_HEVBR</name>
<dbReference type="PANTHER" id="PTHR11206">
    <property type="entry name" value="MULTIDRUG RESISTANCE PROTEIN"/>
    <property type="match status" value="1"/>
</dbReference>
<reference evidence="3" key="1">
    <citation type="journal article" date="2023" name="Plant Biotechnol. J.">
        <title>Chromosome-level wild Hevea brasiliensis genome provides new tools for genomic-assisted breeding and valuable loci to elevate rubber yield.</title>
        <authorList>
            <person name="Cheng H."/>
            <person name="Song X."/>
            <person name="Hu Y."/>
            <person name="Wu T."/>
            <person name="Yang Q."/>
            <person name="An Z."/>
            <person name="Feng S."/>
            <person name="Deng Z."/>
            <person name="Wu W."/>
            <person name="Zeng X."/>
            <person name="Tu M."/>
            <person name="Wang X."/>
            <person name="Huang H."/>
        </authorList>
    </citation>
    <scope>NUCLEOTIDE SEQUENCE</scope>
    <source>
        <strain evidence="3">MT/VB/25A 57/8</strain>
    </source>
</reference>
<feature type="transmembrane region" description="Helical" evidence="2">
    <location>
        <begin position="32"/>
        <end position="53"/>
    </location>
</feature>
<organism evidence="3 4">
    <name type="scientific">Hevea brasiliensis</name>
    <name type="common">Para rubber tree</name>
    <name type="synonym">Siphonia brasiliensis</name>
    <dbReference type="NCBI Taxonomy" id="3981"/>
    <lineage>
        <taxon>Eukaryota</taxon>
        <taxon>Viridiplantae</taxon>
        <taxon>Streptophyta</taxon>
        <taxon>Embryophyta</taxon>
        <taxon>Tracheophyta</taxon>
        <taxon>Spermatophyta</taxon>
        <taxon>Magnoliopsida</taxon>
        <taxon>eudicotyledons</taxon>
        <taxon>Gunneridae</taxon>
        <taxon>Pentapetalae</taxon>
        <taxon>rosids</taxon>
        <taxon>fabids</taxon>
        <taxon>Malpighiales</taxon>
        <taxon>Euphorbiaceae</taxon>
        <taxon>Crotonoideae</taxon>
        <taxon>Micrandreae</taxon>
        <taxon>Hevea</taxon>
    </lineage>
</organism>
<evidence type="ECO:0000256" key="1">
    <source>
        <dbReference type="ARBA" id="ARBA00010199"/>
    </source>
</evidence>
<feature type="transmembrane region" description="Helical" evidence="2">
    <location>
        <begin position="147"/>
        <end position="166"/>
    </location>
</feature>
<dbReference type="EMBL" id="JARPOI010000005">
    <property type="protein sequence ID" value="KAJ9179846.1"/>
    <property type="molecule type" value="Genomic_DNA"/>
</dbReference>
<keyword evidence="2" id="KW-1133">Transmembrane helix</keyword>
<dbReference type="InterPro" id="IPR002528">
    <property type="entry name" value="MATE_fam"/>
</dbReference>